<dbReference type="Pfam" id="PF13855">
    <property type="entry name" value="LRR_8"/>
    <property type="match status" value="2"/>
</dbReference>
<reference evidence="22 23" key="1">
    <citation type="journal article" date="2019" name="Nat. Plants">
        <title>Stout camphor tree genome fills gaps in understanding of flowering plant genome evolution.</title>
        <authorList>
            <person name="Chaw S.M."/>
            <person name="Liu Y.C."/>
            <person name="Wu Y.W."/>
            <person name="Wang H.Y."/>
            <person name="Lin C.I."/>
            <person name="Wu C.S."/>
            <person name="Ke H.M."/>
            <person name="Chang L.Y."/>
            <person name="Hsu C.Y."/>
            <person name="Yang H.T."/>
            <person name="Sudianto E."/>
            <person name="Hsu M.H."/>
            <person name="Wu K.P."/>
            <person name="Wang L.N."/>
            <person name="Leebens-Mack J.H."/>
            <person name="Tsai I.J."/>
        </authorList>
    </citation>
    <scope>NUCLEOTIDE SEQUENCE [LARGE SCALE GENOMIC DNA]</scope>
    <source>
        <strain evidence="23">cv. Chaw 1501</strain>
        <tissue evidence="22">Young leaves</tissue>
    </source>
</reference>
<dbReference type="Proteomes" id="UP000283530">
    <property type="component" value="Unassembled WGS sequence"/>
</dbReference>
<dbReference type="PROSITE" id="PS00109">
    <property type="entry name" value="PROTEIN_KINASE_TYR"/>
    <property type="match status" value="1"/>
</dbReference>
<dbReference type="GO" id="GO:0006952">
    <property type="term" value="P:defense response"/>
    <property type="evidence" value="ECO:0007669"/>
    <property type="project" value="UniProtKB-ARBA"/>
</dbReference>
<proteinExistence type="predicted"/>
<dbReference type="InterPro" id="IPR003591">
    <property type="entry name" value="Leu-rich_rpt_typical-subtyp"/>
</dbReference>
<dbReference type="PANTHER" id="PTHR48005:SF70">
    <property type="entry name" value="MDIS1-INTERACTING RECEPTOR LIKE KINASE 2-LIKE"/>
    <property type="match status" value="1"/>
</dbReference>
<dbReference type="InterPro" id="IPR000719">
    <property type="entry name" value="Prot_kinase_dom"/>
</dbReference>
<dbReference type="SUPFAM" id="SSF52047">
    <property type="entry name" value="RNI-like"/>
    <property type="match status" value="1"/>
</dbReference>
<evidence type="ECO:0000313" key="23">
    <source>
        <dbReference type="Proteomes" id="UP000283530"/>
    </source>
</evidence>
<keyword evidence="14 20" id="KW-0472">Membrane</keyword>
<evidence type="ECO:0000256" key="6">
    <source>
        <dbReference type="ARBA" id="ARBA00022679"/>
    </source>
</evidence>
<dbReference type="InterPro" id="IPR017441">
    <property type="entry name" value="Protein_kinase_ATP_BS"/>
</dbReference>
<dbReference type="InterPro" id="IPR051420">
    <property type="entry name" value="Ser_Thr_Kinases_DiverseReg"/>
</dbReference>
<dbReference type="InterPro" id="IPR008266">
    <property type="entry name" value="Tyr_kinase_AS"/>
</dbReference>
<keyword evidence="8" id="KW-0732">Signal</keyword>
<evidence type="ECO:0000256" key="18">
    <source>
        <dbReference type="ARBA" id="ARBA00048679"/>
    </source>
</evidence>
<dbReference type="Pfam" id="PF00560">
    <property type="entry name" value="LRR_1"/>
    <property type="match status" value="7"/>
</dbReference>
<evidence type="ECO:0000256" key="10">
    <source>
        <dbReference type="ARBA" id="ARBA00022741"/>
    </source>
</evidence>
<dbReference type="InterPro" id="IPR032675">
    <property type="entry name" value="LRR_dom_sf"/>
</dbReference>
<comment type="subcellular location">
    <subcellularLocation>
        <location evidence="1">Membrane</location>
        <topology evidence="1">Single-pass type I membrane protein</topology>
    </subcellularLocation>
</comment>
<feature type="binding site" evidence="19">
    <location>
        <position position="1002"/>
    </location>
    <ligand>
        <name>ATP</name>
        <dbReference type="ChEBI" id="CHEBI:30616"/>
    </ligand>
</feature>
<keyword evidence="7 20" id="KW-0812">Transmembrane</keyword>
<comment type="catalytic activity">
    <reaction evidence="17">
        <text>L-threonyl-[protein] + ATP = O-phospho-L-threonyl-[protein] + ADP + H(+)</text>
        <dbReference type="Rhea" id="RHEA:46608"/>
        <dbReference type="Rhea" id="RHEA-COMP:11060"/>
        <dbReference type="Rhea" id="RHEA-COMP:11605"/>
        <dbReference type="ChEBI" id="CHEBI:15378"/>
        <dbReference type="ChEBI" id="CHEBI:30013"/>
        <dbReference type="ChEBI" id="CHEBI:30616"/>
        <dbReference type="ChEBI" id="CHEBI:61977"/>
        <dbReference type="ChEBI" id="CHEBI:456216"/>
        <dbReference type="EC" id="2.7.11.1"/>
    </reaction>
</comment>
<evidence type="ECO:0000256" key="2">
    <source>
        <dbReference type="ARBA" id="ARBA00012513"/>
    </source>
</evidence>
<dbReference type="FunFam" id="3.80.10.10:FF:000719">
    <property type="entry name" value="MDIS1-interacting receptor like kinase 2 isoform A"/>
    <property type="match status" value="1"/>
</dbReference>
<organism evidence="22 23">
    <name type="scientific">Cinnamomum micranthum f. kanehirae</name>
    <dbReference type="NCBI Taxonomy" id="337451"/>
    <lineage>
        <taxon>Eukaryota</taxon>
        <taxon>Viridiplantae</taxon>
        <taxon>Streptophyta</taxon>
        <taxon>Embryophyta</taxon>
        <taxon>Tracheophyta</taxon>
        <taxon>Spermatophyta</taxon>
        <taxon>Magnoliopsida</taxon>
        <taxon>Magnoliidae</taxon>
        <taxon>Laurales</taxon>
        <taxon>Lauraceae</taxon>
        <taxon>Cinnamomum</taxon>
    </lineage>
</organism>
<keyword evidence="9" id="KW-0677">Repeat</keyword>
<dbReference type="FunFam" id="3.80.10.10:FF:000041">
    <property type="entry name" value="LRR receptor-like serine/threonine-protein kinase ERECTA"/>
    <property type="match status" value="1"/>
</dbReference>
<keyword evidence="12 19" id="KW-0067">ATP-binding</keyword>
<evidence type="ECO:0000256" key="19">
    <source>
        <dbReference type="PROSITE-ProRule" id="PRU10141"/>
    </source>
</evidence>
<dbReference type="GO" id="GO:0051707">
    <property type="term" value="P:response to other organism"/>
    <property type="evidence" value="ECO:0007669"/>
    <property type="project" value="UniProtKB-ARBA"/>
</dbReference>
<evidence type="ECO:0000256" key="12">
    <source>
        <dbReference type="ARBA" id="ARBA00022840"/>
    </source>
</evidence>
<dbReference type="GO" id="GO:0009791">
    <property type="term" value="P:post-embryonic development"/>
    <property type="evidence" value="ECO:0007669"/>
    <property type="project" value="UniProtKB-ARBA"/>
</dbReference>
<evidence type="ECO:0000256" key="3">
    <source>
        <dbReference type="ARBA" id="ARBA00022527"/>
    </source>
</evidence>
<dbReference type="OrthoDB" id="676979at2759"/>
<dbReference type="InterPro" id="IPR011009">
    <property type="entry name" value="Kinase-like_dom_sf"/>
</dbReference>
<dbReference type="PROSITE" id="PS51450">
    <property type="entry name" value="LRR"/>
    <property type="match status" value="1"/>
</dbReference>
<gene>
    <name evidence="22" type="ORF">CKAN_02708300</name>
</gene>
<dbReference type="FunFam" id="3.80.10.10:FF:000400">
    <property type="entry name" value="Nuclear pore complex protein NUP107"/>
    <property type="match status" value="1"/>
</dbReference>
<dbReference type="GO" id="GO:0005524">
    <property type="term" value="F:ATP binding"/>
    <property type="evidence" value="ECO:0007669"/>
    <property type="project" value="UniProtKB-UniRule"/>
</dbReference>
<dbReference type="SMART" id="SM00365">
    <property type="entry name" value="LRR_SD22"/>
    <property type="match status" value="4"/>
</dbReference>
<evidence type="ECO:0000256" key="14">
    <source>
        <dbReference type="ARBA" id="ARBA00023136"/>
    </source>
</evidence>
<keyword evidence="3" id="KW-0723">Serine/threonine-protein kinase</keyword>
<dbReference type="SUPFAM" id="SSF52058">
    <property type="entry name" value="L domain-like"/>
    <property type="match status" value="2"/>
</dbReference>
<comment type="catalytic activity">
    <reaction evidence="18">
        <text>L-seryl-[protein] + ATP = O-phospho-L-seryl-[protein] + ADP + H(+)</text>
        <dbReference type="Rhea" id="RHEA:17989"/>
        <dbReference type="Rhea" id="RHEA-COMP:9863"/>
        <dbReference type="Rhea" id="RHEA-COMP:11604"/>
        <dbReference type="ChEBI" id="CHEBI:15378"/>
        <dbReference type="ChEBI" id="CHEBI:29999"/>
        <dbReference type="ChEBI" id="CHEBI:30616"/>
        <dbReference type="ChEBI" id="CHEBI:83421"/>
        <dbReference type="ChEBI" id="CHEBI:456216"/>
        <dbReference type="EC" id="2.7.11.1"/>
    </reaction>
</comment>
<dbReference type="GO" id="GO:0009653">
    <property type="term" value="P:anatomical structure morphogenesis"/>
    <property type="evidence" value="ECO:0007669"/>
    <property type="project" value="UniProtKB-ARBA"/>
</dbReference>
<keyword evidence="23" id="KW-1185">Reference proteome</keyword>
<evidence type="ECO:0000259" key="21">
    <source>
        <dbReference type="PROSITE" id="PS50011"/>
    </source>
</evidence>
<keyword evidence="15 22" id="KW-0675">Receptor</keyword>
<dbReference type="Pfam" id="PF08263">
    <property type="entry name" value="LRRNT_2"/>
    <property type="match status" value="1"/>
</dbReference>
<dbReference type="GO" id="GO:0004674">
    <property type="term" value="F:protein serine/threonine kinase activity"/>
    <property type="evidence" value="ECO:0007669"/>
    <property type="project" value="UniProtKB-KW"/>
</dbReference>
<keyword evidence="10 19" id="KW-0547">Nucleotide-binding</keyword>
<evidence type="ECO:0000256" key="15">
    <source>
        <dbReference type="ARBA" id="ARBA00023170"/>
    </source>
</evidence>
<evidence type="ECO:0000256" key="9">
    <source>
        <dbReference type="ARBA" id="ARBA00022737"/>
    </source>
</evidence>
<dbReference type="GO" id="GO:0016020">
    <property type="term" value="C:membrane"/>
    <property type="evidence" value="ECO:0007669"/>
    <property type="project" value="UniProtKB-SubCell"/>
</dbReference>
<dbReference type="Gene3D" id="3.30.200.20">
    <property type="entry name" value="Phosphorylase Kinase, domain 1"/>
    <property type="match status" value="1"/>
</dbReference>
<dbReference type="AlphaFoldDB" id="A0A443Q3S3"/>
<dbReference type="Gene3D" id="3.80.10.10">
    <property type="entry name" value="Ribonuclease Inhibitor"/>
    <property type="match status" value="4"/>
</dbReference>
<dbReference type="FunFam" id="3.80.10.10:FF:000453">
    <property type="entry name" value="Leucine-rich receptor-like protein kinase family protein"/>
    <property type="match status" value="1"/>
</dbReference>
<keyword evidence="11 22" id="KW-0418">Kinase</keyword>
<keyword evidence="13 20" id="KW-1133">Transmembrane helix</keyword>
<protein>
    <recommendedName>
        <fullName evidence="2">non-specific serine/threonine protein kinase</fullName>
        <ecNumber evidence="2">2.7.11.1</ecNumber>
    </recommendedName>
</protein>
<feature type="domain" description="Protein kinase" evidence="21">
    <location>
        <begin position="973"/>
        <end position="1245"/>
    </location>
</feature>
<dbReference type="EC" id="2.7.11.1" evidence="2"/>
<dbReference type="PANTHER" id="PTHR48005">
    <property type="entry name" value="LEUCINE RICH REPEAT KINASE 2"/>
    <property type="match status" value="1"/>
</dbReference>
<dbReference type="SMART" id="SM00369">
    <property type="entry name" value="LRR_TYP"/>
    <property type="match status" value="12"/>
</dbReference>
<dbReference type="FunFam" id="3.30.200.20:FF:000309">
    <property type="entry name" value="Leucine-rich repeat receptor protein kinase MSP1"/>
    <property type="match status" value="1"/>
</dbReference>
<dbReference type="PROSITE" id="PS50011">
    <property type="entry name" value="PROTEIN_KINASE_DOM"/>
    <property type="match status" value="1"/>
</dbReference>
<evidence type="ECO:0000256" key="17">
    <source>
        <dbReference type="ARBA" id="ARBA00047899"/>
    </source>
</evidence>
<dbReference type="GO" id="GO:0099402">
    <property type="term" value="P:plant organ development"/>
    <property type="evidence" value="ECO:0007669"/>
    <property type="project" value="UniProtKB-ARBA"/>
</dbReference>
<dbReference type="Pfam" id="PF23598">
    <property type="entry name" value="LRR_14"/>
    <property type="match status" value="1"/>
</dbReference>
<comment type="caution">
    <text evidence="22">The sequence shown here is derived from an EMBL/GenBank/DDBJ whole genome shotgun (WGS) entry which is preliminary data.</text>
</comment>
<evidence type="ECO:0000256" key="7">
    <source>
        <dbReference type="ARBA" id="ARBA00022692"/>
    </source>
</evidence>
<keyword evidence="16" id="KW-0325">Glycoprotein</keyword>
<keyword evidence="5" id="KW-0433">Leucine-rich repeat</keyword>
<dbReference type="InterPro" id="IPR013210">
    <property type="entry name" value="LRR_N_plant-typ"/>
</dbReference>
<evidence type="ECO:0000256" key="5">
    <source>
        <dbReference type="ARBA" id="ARBA00022614"/>
    </source>
</evidence>
<evidence type="ECO:0000256" key="20">
    <source>
        <dbReference type="SAM" id="Phobius"/>
    </source>
</evidence>
<evidence type="ECO:0000256" key="16">
    <source>
        <dbReference type="ARBA" id="ARBA00023180"/>
    </source>
</evidence>
<dbReference type="PROSITE" id="PS00107">
    <property type="entry name" value="PROTEIN_KINASE_ATP"/>
    <property type="match status" value="1"/>
</dbReference>
<evidence type="ECO:0000256" key="13">
    <source>
        <dbReference type="ARBA" id="ARBA00022989"/>
    </source>
</evidence>
<evidence type="ECO:0000256" key="11">
    <source>
        <dbReference type="ARBA" id="ARBA00022777"/>
    </source>
</evidence>
<evidence type="ECO:0000313" key="22">
    <source>
        <dbReference type="EMBL" id="RWR97639.1"/>
    </source>
</evidence>
<evidence type="ECO:0000256" key="4">
    <source>
        <dbReference type="ARBA" id="ARBA00022553"/>
    </source>
</evidence>
<evidence type="ECO:0000256" key="1">
    <source>
        <dbReference type="ARBA" id="ARBA00004479"/>
    </source>
</evidence>
<dbReference type="InterPro" id="IPR055414">
    <property type="entry name" value="LRR_R13L4/SHOC2-like"/>
</dbReference>
<dbReference type="FunFam" id="3.80.10.10:FF:000095">
    <property type="entry name" value="LRR receptor-like serine/threonine-protein kinase GSO1"/>
    <property type="match status" value="1"/>
</dbReference>
<evidence type="ECO:0000256" key="8">
    <source>
        <dbReference type="ARBA" id="ARBA00022729"/>
    </source>
</evidence>
<dbReference type="SUPFAM" id="SSF56112">
    <property type="entry name" value="Protein kinase-like (PK-like)"/>
    <property type="match status" value="2"/>
</dbReference>
<keyword evidence="4" id="KW-0597">Phosphoprotein</keyword>
<dbReference type="EMBL" id="QPKB01000014">
    <property type="protein sequence ID" value="RWR97639.1"/>
    <property type="molecule type" value="Genomic_DNA"/>
</dbReference>
<name>A0A443Q3S3_9MAGN</name>
<dbReference type="Pfam" id="PF00069">
    <property type="entry name" value="Pkinase"/>
    <property type="match status" value="1"/>
</dbReference>
<accession>A0A443Q3S3</accession>
<dbReference type="InterPro" id="IPR001611">
    <property type="entry name" value="Leu-rich_rpt"/>
</dbReference>
<dbReference type="Gene3D" id="1.10.510.10">
    <property type="entry name" value="Transferase(Phosphotransferase) domain 1"/>
    <property type="match status" value="2"/>
</dbReference>
<sequence length="1255" mass="138641">MGKHPGNLLSSLSTSEAKGILLKDILDQRLPPPIDREMKEVVLTVAIALACLCYDPQSRPTMYQVCQKLSTSRDLLPEPRHTISFCHLLYTMKVTEKCDIYSFGVIALEVIMRKHPGEILSSLSTSEAKGIMLKDILDQRLPPPTDGKMKEVVLTIALALACLSSDPQAWPTMCHLKDEAEALLKWKGSLLQSEALHSWSLPAVNGSPCNWIGITCNDDGKVKEINLSNCSLQGKLDPLNFSSLPNLVRLDLSINALFGNIPSQIGASSHLVFLDLSMNRLLGALPLSLANLTHISFLDISDNILGGEISPLLFVNWTSLSHLQLGGNPLSGQIPSEIGNLKSLISLLLGANNFIGHIPSTLGNLTRLTQLWIQGNQISGTIPLEIGNMRSLVKLALYENNLSGVIPPTLGNLTQLTHLYLYENQISGTIPQEIGNMKSLIKLDLSKNNLIGFIPPTLRNLTKLIHLQLFTNQISGTIPLQIGNMRSLISLSLSGNNLTGFIPPTLGNLTLLTALRLDQNQISGTIPVEIGNMRSLVHLSLQQNQISSHVPTSFGNLRNLEELHLFENQLSGSLPEEIENLTKLQVLDLASNEFSGYLPQICQGGSLLNFRASKNNIRGPIPQSLKNCSTLQQVRLERNQLIGNISEAFGVYPNLIYIDMSYNRLNGKLSSTWGGCLNLTSLKFSSNNITGKIPPQVGELSQLRLLDISSNYLEGEIPKELGKLTMLYNLNLNDNKLSGLVPEELGQLSNLELLDLSVNDFFGPIPKQIEKCTKLQSLKLNRNNFNGSIPFQIGNLENLQRVLDLSQNFLTGEMPFQFSKLKNLEMLNLSHNMLSGSIPSSFEEMLSLSSVDVSYNDLEGPLPNNKAFLQASPEAFIINKDLCGEVQGLRPCNTSVISHGDKKKAHKGAITIVLPLMGVLFLLFALIVIYFVLNRKKRIVENDIQGHNPDLFSVWNYDGRIIYEDILGAIEDFNDKYFIGEGGHGKVYKADLPTGQVVAVKKLHPHEDGKQIDQTSFKNEIQVLTEIRHRNIVKLYGFCSHAQCSFLVYEYMERGSLSEVLRNGEAMELDWMKRAKVVQSVAQALSYMHHDCNPPFVHRDLSSNNILLNMEFKACISDFGTARLLKPDSSNWSALAGTYGYVAPVTEKCDVYSFGVLALEVIMGEHPGDLLSSLSTSEAKCILLKDILDQRLPPPTNPEMKEVALTVAIALACLCSDPQSRPTMYHVSHKLSTSKGLLLEPHHTISFCQLMDLKI</sequence>
<keyword evidence="6" id="KW-0808">Transferase</keyword>
<feature type="transmembrane region" description="Helical" evidence="20">
    <location>
        <begin position="912"/>
        <end position="933"/>
    </location>
</feature>
<dbReference type="STRING" id="337451.A0A443Q3S3"/>